<evidence type="ECO:0000259" key="2">
    <source>
        <dbReference type="Pfam" id="PF04754"/>
    </source>
</evidence>
<sequence>MVRIWEKEITQNSKIKKLTPIIPLIFYHGRREWKFPLDFSSYFNRQDELEPYIPDFRSNLFNLQQLDDKDIRGSIIYQAALKAFKHGAIGLSPYLGEMLQSLSTLPFDEQLRAFLCVLFEYILAVSKDTTEESIEEELLSIDSKDARGAYMTIAEKLIERGKAEGKLEGRAEGKAEGKAEGEILD</sequence>
<comment type="caution">
    <text evidence="3">The sequence shown here is derived from an EMBL/GenBank/DDBJ whole genome shotgun (WGS) entry which is preliminary data.</text>
</comment>
<dbReference type="Pfam" id="PF04754">
    <property type="entry name" value="Transposase_31"/>
    <property type="match status" value="1"/>
</dbReference>
<dbReference type="EMBL" id="LAZR01057222">
    <property type="protein sequence ID" value="KKK72513.1"/>
    <property type="molecule type" value="Genomic_DNA"/>
</dbReference>
<dbReference type="InterPro" id="IPR006842">
    <property type="entry name" value="Transposase_31"/>
</dbReference>
<dbReference type="AlphaFoldDB" id="A0A0F8XUA8"/>
<dbReference type="GO" id="GO:0006310">
    <property type="term" value="P:DNA recombination"/>
    <property type="evidence" value="ECO:0007669"/>
    <property type="project" value="TreeGrafter"/>
</dbReference>
<dbReference type="PANTHER" id="PTHR34611:SF2">
    <property type="entry name" value="INACTIVE RECOMBINATION-PROMOTING NUCLEASE-LIKE PROTEIN RPNE-RELATED"/>
    <property type="match status" value="1"/>
</dbReference>
<evidence type="ECO:0000313" key="3">
    <source>
        <dbReference type="EMBL" id="KKK72513.1"/>
    </source>
</evidence>
<organism evidence="3">
    <name type="scientific">marine sediment metagenome</name>
    <dbReference type="NCBI Taxonomy" id="412755"/>
    <lineage>
        <taxon>unclassified sequences</taxon>
        <taxon>metagenomes</taxon>
        <taxon>ecological metagenomes</taxon>
    </lineage>
</organism>
<evidence type="ECO:0000256" key="1">
    <source>
        <dbReference type="SAM" id="MobiDB-lite"/>
    </source>
</evidence>
<dbReference type="PANTHER" id="PTHR34611">
    <property type="match status" value="1"/>
</dbReference>
<dbReference type="InterPro" id="IPR051699">
    <property type="entry name" value="Rpn/YhgA-like_nuclease"/>
</dbReference>
<feature type="domain" description="Transposase (putative) YhgA-like" evidence="2">
    <location>
        <begin position="1"/>
        <end position="86"/>
    </location>
</feature>
<name>A0A0F8XUA8_9ZZZZ</name>
<accession>A0A0F8XUA8</accession>
<proteinExistence type="predicted"/>
<reference evidence="3" key="1">
    <citation type="journal article" date="2015" name="Nature">
        <title>Complex archaea that bridge the gap between prokaryotes and eukaryotes.</title>
        <authorList>
            <person name="Spang A."/>
            <person name="Saw J.H."/>
            <person name="Jorgensen S.L."/>
            <person name="Zaremba-Niedzwiedzka K."/>
            <person name="Martijn J."/>
            <person name="Lind A.E."/>
            <person name="van Eijk R."/>
            <person name="Schleper C."/>
            <person name="Guy L."/>
            <person name="Ettema T.J."/>
        </authorList>
    </citation>
    <scope>NUCLEOTIDE SEQUENCE</scope>
</reference>
<protein>
    <recommendedName>
        <fullName evidence="2">Transposase (putative) YhgA-like domain-containing protein</fullName>
    </recommendedName>
</protein>
<dbReference type="GO" id="GO:1990238">
    <property type="term" value="F:double-stranded DNA endonuclease activity"/>
    <property type="evidence" value="ECO:0007669"/>
    <property type="project" value="TreeGrafter"/>
</dbReference>
<feature type="region of interest" description="Disordered" evidence="1">
    <location>
        <begin position="166"/>
        <end position="185"/>
    </location>
</feature>
<feature type="non-terminal residue" evidence="3">
    <location>
        <position position="185"/>
    </location>
</feature>
<gene>
    <name evidence="3" type="ORF">LCGC14_2903120</name>
</gene>